<protein>
    <submittedName>
        <fullName evidence="3">Uncharacterized protein</fullName>
    </submittedName>
</protein>
<evidence type="ECO:0000259" key="2">
    <source>
        <dbReference type="Pfam" id="PF21657"/>
    </source>
</evidence>
<name>A0A3G5AE06_9VIRU</name>
<dbReference type="InterPro" id="IPR048543">
    <property type="entry name" value="L544-like_NTransf"/>
</dbReference>
<sequence length="236" mass="27730">MLLFTPRLRKYIENRIFPKILIVPDKYYFEGDFKNEDPYITDIDVINDMYPEINKNNIYENISKLINELGSLTNIILVYIRLGDHFLDPKNIPKKKILMLENSVLVFKYIIKIESYLVQVNVVANYGYKKVLTQKQKEKYSNGSKKLGLYKQLLCRIDTYKLLYSSGKLNIKMATDIMATIVHDVEKLPFMIKTDVVDMVREIAMDNSPDNKIQGWYVLLDDLQNDINGSMEFFNR</sequence>
<dbReference type="Pfam" id="PF21657">
    <property type="entry name" value="L544_helical"/>
    <property type="match status" value="1"/>
</dbReference>
<evidence type="ECO:0000313" key="3">
    <source>
        <dbReference type="EMBL" id="AYV85456.1"/>
    </source>
</evidence>
<evidence type="ECO:0000259" key="1">
    <source>
        <dbReference type="Pfam" id="PF21655"/>
    </source>
</evidence>
<dbReference type="InterPro" id="IPR048545">
    <property type="entry name" value="L544-like_helical"/>
</dbReference>
<organism evidence="3">
    <name type="scientific">Satyrvirus sp</name>
    <dbReference type="NCBI Taxonomy" id="2487771"/>
    <lineage>
        <taxon>Viruses</taxon>
        <taxon>Varidnaviria</taxon>
        <taxon>Bamfordvirae</taxon>
        <taxon>Nucleocytoviricota</taxon>
        <taxon>Megaviricetes</taxon>
        <taxon>Imitervirales</taxon>
        <taxon>Mimiviridae</taxon>
        <taxon>Megamimivirinae</taxon>
    </lineage>
</organism>
<gene>
    <name evidence="3" type="ORF">Satyrvirus17_16</name>
</gene>
<accession>A0A3G5AE06</accession>
<reference evidence="3" key="1">
    <citation type="submission" date="2018-10" db="EMBL/GenBank/DDBJ databases">
        <title>Hidden diversity of soil giant viruses.</title>
        <authorList>
            <person name="Schulz F."/>
            <person name="Alteio L."/>
            <person name="Goudeau D."/>
            <person name="Ryan E.M."/>
            <person name="Malmstrom R.R."/>
            <person name="Blanchard J."/>
            <person name="Woyke T."/>
        </authorList>
    </citation>
    <scope>NUCLEOTIDE SEQUENCE</scope>
    <source>
        <strain evidence="3">SAV1</strain>
    </source>
</reference>
<feature type="domain" description="L544-like nucleotidyltransferase" evidence="1">
    <location>
        <begin position="4"/>
        <end position="84"/>
    </location>
</feature>
<feature type="domain" description="L544-like helical" evidence="2">
    <location>
        <begin position="144"/>
        <end position="231"/>
    </location>
</feature>
<dbReference type="EMBL" id="MK072453">
    <property type="protein sequence ID" value="AYV85456.1"/>
    <property type="molecule type" value="Genomic_DNA"/>
</dbReference>
<proteinExistence type="predicted"/>
<dbReference type="Pfam" id="PF21655">
    <property type="entry name" value="L544_NTransf"/>
    <property type="match status" value="1"/>
</dbReference>